<proteinExistence type="predicted"/>
<evidence type="ECO:0000259" key="2">
    <source>
        <dbReference type="Pfam" id="PF12530"/>
    </source>
</evidence>
<dbReference type="Pfam" id="PF11229">
    <property type="entry name" value="Focadhesin"/>
    <property type="match status" value="2"/>
</dbReference>
<evidence type="ECO:0000259" key="1">
    <source>
        <dbReference type="Pfam" id="PF11229"/>
    </source>
</evidence>
<dbReference type="PANTHER" id="PTHR16212:SF4">
    <property type="entry name" value="FOCADHESIN"/>
    <property type="match status" value="1"/>
</dbReference>
<dbReference type="GO" id="GO:0060147">
    <property type="term" value="P:regulation of post-transcriptional gene silencing"/>
    <property type="evidence" value="ECO:0007669"/>
    <property type="project" value="InterPro"/>
</dbReference>
<dbReference type="PANTHER" id="PTHR16212">
    <property type="entry name" value="FOCADHESIN FAMILY MEMBER"/>
    <property type="match status" value="1"/>
</dbReference>
<evidence type="ECO:0000313" key="4">
    <source>
        <dbReference type="Proteomes" id="UP000250572"/>
    </source>
</evidence>
<dbReference type="InterPro" id="IPR045163">
    <property type="entry name" value="Focadhesin/RST1"/>
</dbReference>
<feature type="domain" description="Focadhesin C-terminal" evidence="1">
    <location>
        <begin position="1225"/>
        <end position="1586"/>
    </location>
</feature>
<gene>
    <name evidence="3" type="ORF">CCH79_00014438</name>
</gene>
<evidence type="ECO:0008006" key="5">
    <source>
        <dbReference type="Google" id="ProtNLM"/>
    </source>
</evidence>
<keyword evidence="4" id="KW-1185">Reference proteome</keyword>
<dbReference type="STRING" id="33528.ENSGAFP00000028490"/>
<protein>
    <recommendedName>
        <fullName evidence="5">DUF3730 domain-containing protein</fullName>
    </recommendedName>
</protein>
<feature type="domain" description="DUF3730" evidence="2">
    <location>
        <begin position="634"/>
        <end position="724"/>
    </location>
</feature>
<comment type="caution">
    <text evidence="3">The sequence shown here is derived from an EMBL/GenBank/DDBJ whole genome shotgun (WGS) entry which is preliminary data.</text>
</comment>
<organism evidence="3 4">
    <name type="scientific">Gambusia affinis</name>
    <name type="common">Western mosquitofish</name>
    <name type="synonym">Heterandria affinis</name>
    <dbReference type="NCBI Taxonomy" id="33528"/>
    <lineage>
        <taxon>Eukaryota</taxon>
        <taxon>Metazoa</taxon>
        <taxon>Chordata</taxon>
        <taxon>Craniata</taxon>
        <taxon>Vertebrata</taxon>
        <taxon>Euteleostomi</taxon>
        <taxon>Actinopterygii</taxon>
        <taxon>Neopterygii</taxon>
        <taxon>Teleostei</taxon>
        <taxon>Neoteleostei</taxon>
        <taxon>Acanthomorphata</taxon>
        <taxon>Ovalentaria</taxon>
        <taxon>Atherinomorphae</taxon>
        <taxon>Cyprinodontiformes</taxon>
        <taxon>Poeciliidae</taxon>
        <taxon>Poeciliinae</taxon>
        <taxon>Gambusia</taxon>
    </lineage>
</organism>
<dbReference type="InterPro" id="IPR016024">
    <property type="entry name" value="ARM-type_fold"/>
</dbReference>
<dbReference type="SUPFAM" id="SSF48371">
    <property type="entry name" value="ARM repeat"/>
    <property type="match status" value="1"/>
</dbReference>
<reference evidence="3 4" key="1">
    <citation type="journal article" date="2018" name="G3 (Bethesda)">
        <title>A High-Quality Reference Genome for the Invasive Mosquitofish Gambusia affinis Using a Chicago Library.</title>
        <authorList>
            <person name="Hoffberg S.L."/>
            <person name="Troendle N.J."/>
            <person name="Glenn T.C."/>
            <person name="Mahmud O."/>
            <person name="Louha S."/>
            <person name="Chalopin D."/>
            <person name="Bennetzen J.L."/>
            <person name="Mauricio R."/>
        </authorList>
    </citation>
    <scope>NUCLEOTIDE SEQUENCE [LARGE SCALE GENOMIC DNA]</scope>
    <source>
        <strain evidence="3">NE01/NJP1002.9</strain>
        <tissue evidence="3">Muscle</tissue>
    </source>
</reference>
<dbReference type="InterPro" id="IPR022542">
    <property type="entry name" value="FOCAD/RST1_DUF3730"/>
</dbReference>
<feature type="domain" description="Focadhesin C-terminal" evidence="1">
    <location>
        <begin position="1609"/>
        <end position="1836"/>
    </location>
</feature>
<dbReference type="Pfam" id="PF12530">
    <property type="entry name" value="DUF3730"/>
    <property type="match status" value="2"/>
</dbReference>
<dbReference type="InterPro" id="IPR021392">
    <property type="entry name" value="Focadhesin_C"/>
</dbReference>
<evidence type="ECO:0000313" key="3">
    <source>
        <dbReference type="EMBL" id="PWA14794.1"/>
    </source>
</evidence>
<sequence>MPYFHGVLWWHREQRNPRLEAVTGSIPGPVMESFKTRFDFSNPLIQAQTVRNLVAAVLKEKGSNGQITQSSTQGPALEALWQQCCSDCALVRSTCCDAVVLLVDQGHADLQFILNSVLNLLPSARNVQGLIKVIGRLLQIQADQRQGDTNFTCPYSIRSCPHPYITVLENRADCWPVLLLEIHEFICQAADKNKASYISMLVPFLRYLYCEPQRQSQHALLRQSLLRVLLPIKPGPGWMPQSKDHKNTAGVSDSLLLCLCQLVSYLQVDSVEAVLELCGFVDSLLQGLMDAPGELWATERARLLVQLLCACHQCLKLNGDCRPLLSLIQQLLPACKVWPVDELMMGVALLLCEAPPDQQNSLFRLALCLSPEKAELSHWVSPVLVLPVLQLLSCSQLTEPLADPVTHSLHQSLAHSLLRSINKPTKKARQPGPTLTLPLSSWYAELSVALSILDKVSHDPCAATDWLLAVTSALTSSQRLSSSLALIVTYLLITAQEDICLLALKATQAIAAADPCQVPSLISVLLFKLSKETNPDLIHSVLNCLPNLGTHKLCVPMVLQTLHMLASSPKLKAVAMRLMTALWKKQDRVYPELQHLLGQQDNRLVVGKDTQWEQMVARAACLRDICRERPDLATPAALSLQGLQELCKAEVVDIISTWKSLGAELKCDSRPLMVKAIAELLSLVPQLTVKSEEYEKLKEEVVSFLWSYAASQDFEVSSCGYKALAAFPETDHTILHLPEAARPAVKVSESEDDAKGEEEEEKDLSVPGQSYMKLLALTSHSALPAFETFLTSLVKHEMSQMPRGVYFSALRGGSLRSDQGKTVAGIPAFMLKTYEKNKQPGLKPGLAAGLLLCYELPVQTDRSGKPIDRFLVTRSRSYQQTLTALIHEVNIQLSEWHRALLLPQAWRGFMGRAFSALLQGRRADLEMQQKQVKGDPRQLQYEQHCAWLWARDQLTDVIKTATKDSPVVQGNSILALSGLAAVVTKYESNLPTDSNDGMGAGPEFVPTACWMCMVLETLLSIISSSYKAKGQLFPWFLHRSYSGENTASAIARSCASLALSLLVPVLVMWQKDALVQVLSALQAGLPDAPSADDSQAVQFHSGLAMGMVLSSLHHQSLNNVSAQEDMDVLSKSLDALEGCCFNPNLEYNTGCVLGLGLVLSALCSKGRVEQQVHVRRTLDKLLDKLQDGSGQGRMLQEVLSYSVACVSVSAFSWGLIHTAKAEEVLNALRTLTEESQQTPGFSLALGLVVHGLSVSGHGKAENVYPHLLAAWIKILLAEGCPTMQRLAAANGLVALVGSESCLIQYQSELELSVQQQNRLNEVIRAITQVITFSGAMGLQANSACLIGHLHLAHMSTSHSHTAVPQDFSYLPESSIIRSITEFLTEAGRKGPEFSPPALVRAALTSLASVGAGFQFPPVNWSAVLSPLMRLSFGEGVQHQCVVLAASQAQSSQSASLFLGSWLSPPLVHSLSHHTRAHLYQNLGVWMKQVAEDKLQMYVQNLGLQQFQRRSLCVSLLQGMAQAMALPNPPSHCWTTLCSTVEMAFSLLPSHIQDSEVDLYVGVARCLSEMSDTEIDRIVQVSEVSVGSEVSVVSGSDSNCSVSKTERLCASQAQVEKACFVLAFLTSQGRLPLLSLNDVITGVLCGWSSCRLAWILLQAFYQCRLTAGTSTGVSKRMEWLLELMGHIRNIGYGATSISCGDAKKATDFLFQLFAAAVISWGDHFMPLLFGIRAQWFPWQPDSKPPVLEHGLYGSLSLSELALPQCMLGVSHSLPLLLGKEPWSSQTHKFIDWLLSITEGPEENLSAVTISTARAALLGLKSSTEFKKKAVWTRAYGW</sequence>
<dbReference type="Proteomes" id="UP000250572">
    <property type="component" value="Unassembled WGS sequence"/>
</dbReference>
<dbReference type="EMBL" id="NHOQ01002757">
    <property type="protein sequence ID" value="PWA14794.1"/>
    <property type="molecule type" value="Genomic_DNA"/>
</dbReference>
<name>A0A315V784_GAMAF</name>
<feature type="domain" description="DUF3730" evidence="2">
    <location>
        <begin position="523"/>
        <end position="631"/>
    </location>
</feature>
<accession>A0A315V784</accession>